<feature type="domain" description="DUF4371" evidence="2">
    <location>
        <begin position="937"/>
        <end position="1067"/>
    </location>
</feature>
<keyword evidence="4" id="KW-1185">Reference proteome</keyword>
<feature type="compositionally biased region" description="Basic and acidic residues" evidence="1">
    <location>
        <begin position="171"/>
        <end position="187"/>
    </location>
</feature>
<organism evidence="3 4">
    <name type="scientific">Dryococelus australis</name>
    <dbReference type="NCBI Taxonomy" id="614101"/>
    <lineage>
        <taxon>Eukaryota</taxon>
        <taxon>Metazoa</taxon>
        <taxon>Ecdysozoa</taxon>
        <taxon>Arthropoda</taxon>
        <taxon>Hexapoda</taxon>
        <taxon>Insecta</taxon>
        <taxon>Pterygota</taxon>
        <taxon>Neoptera</taxon>
        <taxon>Polyneoptera</taxon>
        <taxon>Phasmatodea</taxon>
        <taxon>Verophasmatodea</taxon>
        <taxon>Anareolatae</taxon>
        <taxon>Phasmatidae</taxon>
        <taxon>Eurycanthinae</taxon>
        <taxon>Dryococelus</taxon>
    </lineage>
</organism>
<evidence type="ECO:0000259" key="2">
    <source>
        <dbReference type="Pfam" id="PF14291"/>
    </source>
</evidence>
<name>A0ABQ9FZC5_9NEOP</name>
<sequence length="1251" mass="140470">MAFIAAGRVCISDPGVLSRQAERERAETAHELERPSSPVSAFLNFRTTVRLAHDYNPVVSALLAGTEVRYGVANSVFWSQETANSTVLVSTVQPHPTPLRVSPVPASHQQQLLLHAEMVMISNFAEGDESKVERQQRLLERARKAALNSSVIQELREEYLDTPVEVTHESSKRAVLSRERREREESSAARPGAAACRCPRSSGGADVGRSIDCYKIMLAWLLALQPEIDEGISDRGVSATWHGPTKRAQRMTLSVDRYKIILAGAGQPPAASAVITGSVRFVKAARYEETYFTRLPVTKQERHKSRKMTTLGTLGEELTRFGDIRALEGVAGPSSTPKKRRSSMAKKGKKGYTTRQARPPPTLPCAKSLKSARHWARPCVAKRHKAETLTRVFRLPHQPGQETRPTRSPRWQPTSFTYIRSNAAGLGVHSSQTLSREQNTTCTPIGTQSTDIHIRRLPVSSQPPSTKSLLETPLETPSCREGLQTQLWAYTSPPSDAHFHTIQGTVQGSLPQGYGIWMVLYPSPGSIALHRGLDFVCEKHTGSLCPSWVGASGDNPSLRPSSLLILLMMYAIWQYEDALGYSLHPAGSGPDLTYPGSIPPQDRVVPCWSAPCTRTGCIEFHSFLQSIMPRPITKRTEESAHTARYLPRPDSVQVSTDGELHVQVLKALPERNRTHLAWVENRETTSRLASLCYSFHLLWVLSSKPSLLPYKNSFTGRALVLCPNDLWMLTTSADLKATRLYHVKVWVHLTSNWPIPIGSDNLFSDTKTDIGPGGTTLLTWRQLYLTTSLLGIGLYPFPLALCRFLQLPPPSPSTRNPFRLIVPPLPFRFMRLKCRHCLYIVGWPREPRETSAGVVGRRDGGAQEERVAARSSVGEGEMPTKMENRTCVTLLTETNSLKRICQVYVNFSCLGFWHVDLDLNEQFCADVLKHNETADRNREVLKRVINVTVFLGLQELAFWGHDEREGSSNRGNYVELVNLLSSYDSVLSSHLETSKVFTRLSINIQNDIIECVAELIVIEIKAQIRLTPFVALLINEMTDIANMSQLSSVLREGSIEKRFLGFTDVSTARMANNVRSLNGLHKSKRIVRQCYVHCCSLKNITNCKIFLKTLSGFASFFFHSTKYTRALDKLASKRFAKVCPTRWNYSSRLVHTVFENKKALIALFDSITENPDEWDNDAHIAALQIHYFISFKQTFDVSYCIQKLKEAENITYKRDLFHIIWSVFQEEPPTKNKENQRKLIQNVATENCILK</sequence>
<accession>A0ABQ9FZC5</accession>
<proteinExistence type="predicted"/>
<gene>
    <name evidence="3" type="ORF">PR048_033119</name>
</gene>
<dbReference type="Proteomes" id="UP001159363">
    <property type="component" value="Chromosome 16"/>
</dbReference>
<comment type="caution">
    <text evidence="3">The sequence shown here is derived from an EMBL/GenBank/DDBJ whole genome shotgun (WGS) entry which is preliminary data.</text>
</comment>
<evidence type="ECO:0000313" key="4">
    <source>
        <dbReference type="Proteomes" id="UP001159363"/>
    </source>
</evidence>
<feature type="region of interest" description="Disordered" evidence="1">
    <location>
        <begin position="328"/>
        <end position="369"/>
    </location>
</feature>
<protein>
    <recommendedName>
        <fullName evidence="2">DUF4371 domain-containing protein</fullName>
    </recommendedName>
</protein>
<evidence type="ECO:0000256" key="1">
    <source>
        <dbReference type="SAM" id="MobiDB-lite"/>
    </source>
</evidence>
<reference evidence="3 4" key="1">
    <citation type="submission" date="2023-02" db="EMBL/GenBank/DDBJ databases">
        <title>LHISI_Scaffold_Assembly.</title>
        <authorList>
            <person name="Stuart O.P."/>
            <person name="Cleave R."/>
            <person name="Magrath M.J.L."/>
            <person name="Mikheyev A.S."/>
        </authorList>
    </citation>
    <scope>NUCLEOTIDE SEQUENCE [LARGE SCALE GENOMIC DNA]</scope>
    <source>
        <strain evidence="3">Daus_M_001</strain>
        <tissue evidence="3">Leg muscle</tissue>
    </source>
</reference>
<dbReference type="InterPro" id="IPR025398">
    <property type="entry name" value="DUF4371"/>
</dbReference>
<feature type="compositionally biased region" description="Low complexity" evidence="1">
    <location>
        <begin position="188"/>
        <end position="201"/>
    </location>
</feature>
<dbReference type="PANTHER" id="PTHR45749:SF28">
    <property type="entry name" value="ZINC FINGER MYM-TYPE PROTEIN 1-LIKE-RELATED"/>
    <property type="match status" value="1"/>
</dbReference>
<feature type="compositionally biased region" description="Basic residues" evidence="1">
    <location>
        <begin position="337"/>
        <end position="352"/>
    </location>
</feature>
<dbReference type="PANTHER" id="PTHR45749">
    <property type="match status" value="1"/>
</dbReference>
<dbReference type="Pfam" id="PF14291">
    <property type="entry name" value="DUF4371"/>
    <property type="match status" value="1"/>
</dbReference>
<dbReference type="EMBL" id="JARBHB010000017">
    <property type="protein sequence ID" value="KAJ8865599.1"/>
    <property type="molecule type" value="Genomic_DNA"/>
</dbReference>
<evidence type="ECO:0000313" key="3">
    <source>
        <dbReference type="EMBL" id="KAJ8865599.1"/>
    </source>
</evidence>
<feature type="region of interest" description="Disordered" evidence="1">
    <location>
        <begin position="171"/>
        <end position="201"/>
    </location>
</feature>